<evidence type="ECO:0000256" key="6">
    <source>
        <dbReference type="ARBA" id="ARBA00038368"/>
    </source>
</evidence>
<proteinExistence type="inferred from homology"/>
<dbReference type="GO" id="GO:1903108">
    <property type="term" value="P:regulation of mitochondrial transcription"/>
    <property type="evidence" value="ECO:0007669"/>
    <property type="project" value="Ensembl"/>
</dbReference>
<keyword evidence="11" id="KW-1185">Reference proteome</keyword>
<evidence type="ECO:0000259" key="9">
    <source>
        <dbReference type="PROSITE" id="PS50950"/>
    </source>
</evidence>
<dbReference type="Proteomes" id="UP000016666">
    <property type="component" value="Chromosome 12"/>
</dbReference>
<dbReference type="GO" id="GO:0001228">
    <property type="term" value="F:DNA-binding transcription activator activity, RNA polymerase II-specific"/>
    <property type="evidence" value="ECO:0007669"/>
    <property type="project" value="Ensembl"/>
</dbReference>
<keyword evidence="4" id="KW-0862">Zinc</keyword>
<comment type="similarity">
    <text evidence="6">Belongs to the THAP11 family.</text>
</comment>
<evidence type="ECO:0000256" key="5">
    <source>
        <dbReference type="ARBA" id="ARBA00023125"/>
    </source>
</evidence>
<dbReference type="GO" id="GO:0043524">
    <property type="term" value="P:negative regulation of neuron apoptotic process"/>
    <property type="evidence" value="ECO:0007669"/>
    <property type="project" value="Ensembl"/>
</dbReference>
<dbReference type="PROSITE" id="PS50950">
    <property type="entry name" value="ZF_THAP"/>
    <property type="match status" value="1"/>
</dbReference>
<dbReference type="PANTHER" id="PTHR22794:SF2">
    <property type="entry name" value="THAP DOMAIN-CONTAINING PROTEIN 11"/>
    <property type="match status" value="1"/>
</dbReference>
<evidence type="ECO:0000256" key="4">
    <source>
        <dbReference type="ARBA" id="ARBA00022833"/>
    </source>
</evidence>
<evidence type="ECO:0000256" key="7">
    <source>
        <dbReference type="ARBA" id="ARBA00039845"/>
    </source>
</evidence>
<dbReference type="GO" id="GO:0001227">
    <property type="term" value="F:DNA-binding transcription repressor activity, RNA polymerase II-specific"/>
    <property type="evidence" value="ECO:0007669"/>
    <property type="project" value="Ensembl"/>
</dbReference>
<reference evidence="10" key="2">
    <citation type="submission" date="2025-08" db="UniProtKB">
        <authorList>
            <consortium name="Ensembl"/>
        </authorList>
    </citation>
    <scope>IDENTIFICATION</scope>
</reference>
<dbReference type="GO" id="GO:0022900">
    <property type="term" value="P:electron transport chain"/>
    <property type="evidence" value="ECO:0007669"/>
    <property type="project" value="Ensembl"/>
</dbReference>
<evidence type="ECO:0000256" key="3">
    <source>
        <dbReference type="ARBA" id="ARBA00022771"/>
    </source>
</evidence>
<dbReference type="GeneTree" id="ENSGT00390000006585"/>
<gene>
    <name evidence="10" type="primary">THAP11</name>
</gene>
<dbReference type="GO" id="GO:0005829">
    <property type="term" value="C:cytosol"/>
    <property type="evidence" value="ECO:0007669"/>
    <property type="project" value="Ensembl"/>
</dbReference>
<sequence>EPKCCEARGPASLAMPGFTCCVPGCYNNSHRDKALHFYTFPKDEELRRLWLKNVSRAGVSGCFSTFQPTTGHRVCSEHFQGGRKSYLVRVPTIFPLRGVNERKQFTLKFFLFTMDGPACSKRYISHCHGYCRNSRRKIHTVLSQGLQVPDCALHLELTQQQKREKKSPICCAVICLLDSTSEVSASAFTTSSSRGGRSHEAETGAVLVLCRYL</sequence>
<dbReference type="SMART" id="SM00692">
    <property type="entry name" value="DM3"/>
    <property type="match status" value="1"/>
</dbReference>
<reference evidence="10" key="3">
    <citation type="submission" date="2025-09" db="UniProtKB">
        <authorList>
            <consortium name="Ensembl"/>
        </authorList>
    </citation>
    <scope>IDENTIFICATION</scope>
</reference>
<evidence type="ECO:0000256" key="8">
    <source>
        <dbReference type="PROSITE-ProRule" id="PRU00309"/>
    </source>
</evidence>
<protein>
    <recommendedName>
        <fullName evidence="7">THAP domain-containing protein 11</fullName>
    </recommendedName>
</protein>
<name>A0A493T3K3_ANAPP</name>
<reference evidence="10 11" key="1">
    <citation type="submission" date="2017-10" db="EMBL/GenBank/DDBJ databases">
        <title>A new Pekin duck reference genome.</title>
        <authorList>
            <person name="Hou Z.-C."/>
            <person name="Zhou Z.-K."/>
            <person name="Zhu F."/>
            <person name="Hou S.-S."/>
        </authorList>
    </citation>
    <scope>NUCLEOTIDE SEQUENCE [LARGE SCALE GENOMIC DNA]</scope>
</reference>
<dbReference type="SMART" id="SM00980">
    <property type="entry name" value="THAP"/>
    <property type="match status" value="1"/>
</dbReference>
<dbReference type="Ensembl" id="ENSAPLT00000029372.1">
    <property type="protein sequence ID" value="ENSAPLP00000020457.1"/>
    <property type="gene ID" value="ENSAPLG00000028979.1"/>
</dbReference>
<dbReference type="GO" id="GO:0030182">
    <property type="term" value="P:neuron differentiation"/>
    <property type="evidence" value="ECO:0007669"/>
    <property type="project" value="Ensembl"/>
</dbReference>
<dbReference type="SUPFAM" id="SSF57716">
    <property type="entry name" value="Glucocorticoid receptor-like (DNA-binding domain)"/>
    <property type="match status" value="1"/>
</dbReference>
<dbReference type="InterPro" id="IPR006612">
    <property type="entry name" value="THAP_Znf"/>
</dbReference>
<dbReference type="GO" id="GO:0008283">
    <property type="term" value="P:cell population proliferation"/>
    <property type="evidence" value="ECO:0007669"/>
    <property type="project" value="Ensembl"/>
</dbReference>
<evidence type="ECO:0000313" key="11">
    <source>
        <dbReference type="Proteomes" id="UP000016666"/>
    </source>
</evidence>
<evidence type="ECO:0000256" key="2">
    <source>
        <dbReference type="ARBA" id="ARBA00022723"/>
    </source>
</evidence>
<accession>A0A493T3K3</accession>
<feature type="domain" description="THAP-type" evidence="9">
    <location>
        <begin position="15"/>
        <end position="94"/>
    </location>
</feature>
<keyword evidence="3 8" id="KW-0863">Zinc-finger</keyword>
<evidence type="ECO:0000256" key="1">
    <source>
        <dbReference type="ARBA" id="ARBA00022491"/>
    </source>
</evidence>
<keyword evidence="1" id="KW-0678">Repressor</keyword>
<dbReference type="GO" id="GO:0008270">
    <property type="term" value="F:zinc ion binding"/>
    <property type="evidence" value="ECO:0007669"/>
    <property type="project" value="UniProtKB-KW"/>
</dbReference>
<evidence type="ECO:0000313" key="10">
    <source>
        <dbReference type="Ensembl" id="ENSAPLP00000020457.1"/>
    </source>
</evidence>
<dbReference type="GO" id="GO:0005654">
    <property type="term" value="C:nucleoplasm"/>
    <property type="evidence" value="ECO:0007669"/>
    <property type="project" value="Ensembl"/>
</dbReference>
<dbReference type="GO" id="GO:0000978">
    <property type="term" value="F:RNA polymerase II cis-regulatory region sequence-specific DNA binding"/>
    <property type="evidence" value="ECO:0007669"/>
    <property type="project" value="Ensembl"/>
</dbReference>
<organism evidence="10 11">
    <name type="scientific">Anas platyrhynchos platyrhynchos</name>
    <name type="common">Northern mallard</name>
    <dbReference type="NCBI Taxonomy" id="8840"/>
    <lineage>
        <taxon>Eukaryota</taxon>
        <taxon>Metazoa</taxon>
        <taxon>Chordata</taxon>
        <taxon>Craniata</taxon>
        <taxon>Vertebrata</taxon>
        <taxon>Euteleostomi</taxon>
        <taxon>Archelosauria</taxon>
        <taxon>Archosauria</taxon>
        <taxon>Dinosauria</taxon>
        <taxon>Saurischia</taxon>
        <taxon>Theropoda</taxon>
        <taxon>Coelurosauria</taxon>
        <taxon>Aves</taxon>
        <taxon>Neognathae</taxon>
        <taxon>Galloanserae</taxon>
        <taxon>Anseriformes</taxon>
        <taxon>Anatidae</taxon>
        <taxon>Anatinae</taxon>
        <taxon>Anas</taxon>
    </lineage>
</organism>
<keyword evidence="5 8" id="KW-0238">DNA-binding</keyword>
<dbReference type="AlphaFoldDB" id="A0A493T3K3"/>
<keyword evidence="2" id="KW-0479">Metal-binding</keyword>
<dbReference type="Pfam" id="PF05485">
    <property type="entry name" value="THAP"/>
    <property type="match status" value="1"/>
</dbReference>
<dbReference type="PANTHER" id="PTHR22794">
    <property type="entry name" value="THAP DOMAIN PROTEIN 11"/>
    <property type="match status" value="1"/>
</dbReference>